<proteinExistence type="predicted"/>
<organism evidence="1 2">
    <name type="scientific">Ceratitis capitata</name>
    <name type="common">Mediterranean fruit fly</name>
    <name type="synonym">Tephritis capitata</name>
    <dbReference type="NCBI Taxonomy" id="7213"/>
    <lineage>
        <taxon>Eukaryota</taxon>
        <taxon>Metazoa</taxon>
        <taxon>Ecdysozoa</taxon>
        <taxon>Arthropoda</taxon>
        <taxon>Hexapoda</taxon>
        <taxon>Insecta</taxon>
        <taxon>Pterygota</taxon>
        <taxon>Neoptera</taxon>
        <taxon>Endopterygota</taxon>
        <taxon>Diptera</taxon>
        <taxon>Brachycera</taxon>
        <taxon>Muscomorpha</taxon>
        <taxon>Tephritoidea</taxon>
        <taxon>Tephritidae</taxon>
        <taxon>Ceratitis</taxon>
        <taxon>Ceratitis</taxon>
    </lineage>
</organism>
<keyword evidence="2" id="KW-1185">Reference proteome</keyword>
<evidence type="ECO:0000313" key="2">
    <source>
        <dbReference type="Proteomes" id="UP000606786"/>
    </source>
</evidence>
<gene>
    <name evidence="1" type="ORF">CCAP1982_LOCUS6849</name>
</gene>
<dbReference type="EMBL" id="CAJHJT010000012">
    <property type="protein sequence ID" value="CAD6998239.1"/>
    <property type="molecule type" value="Genomic_DNA"/>
</dbReference>
<feature type="non-terminal residue" evidence="1">
    <location>
        <position position="1"/>
    </location>
</feature>
<protein>
    <submittedName>
        <fullName evidence="1">(Mediterranean fruit fly) hypothetical protein</fullName>
    </submittedName>
</protein>
<sequence length="144" mass="16664">YEQHKKIPITCYDKEQLFFCCIVEDETKEIEEIYRSISLQQTVRRVHYAAAKRLSADQCSCKAITRASGGINNWEWTRQVIKIGIEQLQQQHLLSETIARGLHMGSINKRRWGELTVGTGRVDGRTDVKMKMITMDVLYANDTQ</sequence>
<dbReference type="Proteomes" id="UP000606786">
    <property type="component" value="Unassembled WGS sequence"/>
</dbReference>
<comment type="caution">
    <text evidence="1">The sequence shown here is derived from an EMBL/GenBank/DDBJ whole genome shotgun (WGS) entry which is preliminary data.</text>
</comment>
<accession>A0A811UGZ5</accession>
<evidence type="ECO:0000313" key="1">
    <source>
        <dbReference type="EMBL" id="CAD6998239.1"/>
    </source>
</evidence>
<reference evidence="1" key="1">
    <citation type="submission" date="2020-11" db="EMBL/GenBank/DDBJ databases">
        <authorList>
            <person name="Whitehead M."/>
        </authorList>
    </citation>
    <scope>NUCLEOTIDE SEQUENCE</scope>
    <source>
        <strain evidence="1">EGII</strain>
    </source>
</reference>
<name>A0A811UGZ5_CERCA</name>
<dbReference type="AlphaFoldDB" id="A0A811UGZ5"/>